<gene>
    <name evidence="4" type="ORF">SAMN04488528_100360</name>
</gene>
<evidence type="ECO:0000256" key="2">
    <source>
        <dbReference type="SAM" id="Phobius"/>
    </source>
</evidence>
<feature type="domain" description="EamA" evidence="3">
    <location>
        <begin position="11"/>
        <end position="159"/>
    </location>
</feature>
<dbReference type="InterPro" id="IPR000620">
    <property type="entry name" value="EamA_dom"/>
</dbReference>
<dbReference type="EMBL" id="FOKI01000003">
    <property type="protein sequence ID" value="SFA80329.1"/>
    <property type="molecule type" value="Genomic_DNA"/>
</dbReference>
<accession>A0A1I0VV58</accession>
<evidence type="ECO:0000313" key="4">
    <source>
        <dbReference type="EMBL" id="SFA80329.1"/>
    </source>
</evidence>
<feature type="transmembrane region" description="Helical" evidence="2">
    <location>
        <begin position="271"/>
        <end position="289"/>
    </location>
</feature>
<keyword evidence="5" id="KW-1185">Reference proteome</keyword>
<feature type="transmembrane region" description="Helical" evidence="2">
    <location>
        <begin position="295"/>
        <end position="313"/>
    </location>
</feature>
<dbReference type="GO" id="GO:0016020">
    <property type="term" value="C:membrane"/>
    <property type="evidence" value="ECO:0007669"/>
    <property type="project" value="InterPro"/>
</dbReference>
<feature type="transmembrane region" description="Helical" evidence="2">
    <location>
        <begin position="143"/>
        <end position="160"/>
    </location>
</feature>
<evidence type="ECO:0000313" key="5">
    <source>
        <dbReference type="Proteomes" id="UP000198619"/>
    </source>
</evidence>
<dbReference type="InterPro" id="IPR037185">
    <property type="entry name" value="EmrE-like"/>
</dbReference>
<proteinExistence type="inferred from homology"/>
<feature type="transmembrane region" description="Helical" evidence="2">
    <location>
        <begin position="12"/>
        <end position="34"/>
    </location>
</feature>
<feature type="transmembrane region" description="Helical" evidence="2">
    <location>
        <begin position="88"/>
        <end position="109"/>
    </location>
</feature>
<dbReference type="Pfam" id="PF00892">
    <property type="entry name" value="EamA"/>
    <property type="match status" value="2"/>
</dbReference>
<dbReference type="Gene3D" id="1.10.3730.20">
    <property type="match status" value="1"/>
</dbReference>
<reference evidence="4 5" key="1">
    <citation type="submission" date="2016-10" db="EMBL/GenBank/DDBJ databases">
        <authorList>
            <person name="de Groot N.N."/>
        </authorList>
    </citation>
    <scope>NUCLEOTIDE SEQUENCE [LARGE SCALE GENOMIC DNA]</scope>
    <source>
        <strain evidence="4 5">DSM 12271</strain>
    </source>
</reference>
<dbReference type="PANTHER" id="PTHR22911">
    <property type="entry name" value="ACYL-MALONYL CONDENSING ENZYME-RELATED"/>
    <property type="match status" value="1"/>
</dbReference>
<keyword evidence="2" id="KW-0472">Membrane</keyword>
<feature type="transmembrane region" description="Helical" evidence="2">
    <location>
        <begin position="46"/>
        <end position="67"/>
    </location>
</feature>
<dbReference type="RefSeq" id="WP_090038584.1">
    <property type="nucleotide sequence ID" value="NZ_FOKI01000003.1"/>
</dbReference>
<comment type="similarity">
    <text evidence="1">Belongs to the EamA transporter family.</text>
</comment>
<feature type="transmembrane region" description="Helical" evidence="2">
    <location>
        <begin position="115"/>
        <end position="136"/>
    </location>
</feature>
<sequence length="326" mass="35056">MKATDLRTVKFGIGSALISGITWGIDTVLIGIALTMTPFVDVEKAIVFAPFVSTFLHDAFSAIWITMYQILKGNLSNVFKSMKSRSGLFIMLGALLGGPVGMTCYTLSVKYIGPAYAASLTSVYPAAGAFFAFIFLKEKLEKRAWMGIGLSVFGVIVIGYSSGGNIALQGTFIIGLLCALGTVLGWGLESVICAYGMKDDVTPEEALNIRQLTSAIFYGIIILPLLSAHSVTIEVFRQPTWIILAATALVGTTSYLFYYSAINLIGAARSTALNITYSMWAILIQIVFLKQPVTVQFVLGSVIVLCGTILVAGNPRAMVDLTEEYN</sequence>
<organism evidence="4 5">
    <name type="scientific">Clostridium frigidicarnis</name>
    <dbReference type="NCBI Taxonomy" id="84698"/>
    <lineage>
        <taxon>Bacteria</taxon>
        <taxon>Bacillati</taxon>
        <taxon>Bacillota</taxon>
        <taxon>Clostridia</taxon>
        <taxon>Eubacteriales</taxon>
        <taxon>Clostridiaceae</taxon>
        <taxon>Clostridium</taxon>
    </lineage>
</organism>
<dbReference type="AlphaFoldDB" id="A0A1I0VV58"/>
<feature type="transmembrane region" description="Helical" evidence="2">
    <location>
        <begin position="209"/>
        <end position="228"/>
    </location>
</feature>
<keyword evidence="2" id="KW-0812">Transmembrane</keyword>
<feature type="transmembrane region" description="Helical" evidence="2">
    <location>
        <begin position="166"/>
        <end position="188"/>
    </location>
</feature>
<feature type="domain" description="EamA" evidence="3">
    <location>
        <begin position="174"/>
        <end position="311"/>
    </location>
</feature>
<keyword evidence="2" id="KW-1133">Transmembrane helix</keyword>
<dbReference type="Proteomes" id="UP000198619">
    <property type="component" value="Unassembled WGS sequence"/>
</dbReference>
<dbReference type="STRING" id="84698.SAMN04488528_100360"/>
<protein>
    <submittedName>
        <fullName evidence="4">Uncharacterized membrane protein</fullName>
    </submittedName>
</protein>
<evidence type="ECO:0000256" key="1">
    <source>
        <dbReference type="ARBA" id="ARBA00007362"/>
    </source>
</evidence>
<feature type="transmembrane region" description="Helical" evidence="2">
    <location>
        <begin position="240"/>
        <end position="259"/>
    </location>
</feature>
<dbReference type="PANTHER" id="PTHR22911:SF137">
    <property type="entry name" value="SOLUTE CARRIER FAMILY 35 MEMBER G2-RELATED"/>
    <property type="match status" value="1"/>
</dbReference>
<dbReference type="SUPFAM" id="SSF103481">
    <property type="entry name" value="Multidrug resistance efflux transporter EmrE"/>
    <property type="match status" value="2"/>
</dbReference>
<name>A0A1I0VV58_9CLOT</name>
<evidence type="ECO:0000259" key="3">
    <source>
        <dbReference type="Pfam" id="PF00892"/>
    </source>
</evidence>
<dbReference type="OrthoDB" id="5604143at2"/>